<keyword evidence="3" id="KW-1003">Cell membrane</keyword>
<dbReference type="Pfam" id="PF02472">
    <property type="entry name" value="ExbD"/>
    <property type="match status" value="1"/>
</dbReference>
<evidence type="ECO:0000313" key="10">
    <source>
        <dbReference type="Proteomes" id="UP001479606"/>
    </source>
</evidence>
<proteinExistence type="inferred from homology"/>
<keyword evidence="5 8" id="KW-1133">Transmembrane helix</keyword>
<evidence type="ECO:0000313" key="9">
    <source>
        <dbReference type="EMBL" id="MEL5994227.1"/>
    </source>
</evidence>
<reference evidence="9 10" key="1">
    <citation type="journal article" date="2018" name="Arch. Microbiol.">
        <title>Hymenobacter segetis sp. nov., isolated from soil.</title>
        <authorList>
            <person name="Ten L.N."/>
            <person name="Lim S.J."/>
            <person name="Kim B.O."/>
            <person name="Kang I.K."/>
            <person name="Jung H.Y."/>
        </authorList>
    </citation>
    <scope>NUCLEOTIDE SEQUENCE [LARGE SCALE GENOMIC DNA]</scope>
    <source>
        <strain evidence="9 10">S7-3-11</strain>
    </source>
</reference>
<dbReference type="RefSeq" id="WP_342297283.1">
    <property type="nucleotide sequence ID" value="NZ_JBCEVZ010000015.1"/>
</dbReference>
<keyword evidence="6 8" id="KW-0472">Membrane</keyword>
<comment type="similarity">
    <text evidence="2 7">Belongs to the ExbD/TolR family.</text>
</comment>
<evidence type="ECO:0000256" key="5">
    <source>
        <dbReference type="ARBA" id="ARBA00022989"/>
    </source>
</evidence>
<keyword evidence="4 7" id="KW-0812">Transmembrane</keyword>
<organism evidence="9 10">
    <name type="scientific">Hymenobacter segetis</name>
    <dbReference type="NCBI Taxonomy" id="2025509"/>
    <lineage>
        <taxon>Bacteria</taxon>
        <taxon>Pseudomonadati</taxon>
        <taxon>Bacteroidota</taxon>
        <taxon>Cytophagia</taxon>
        <taxon>Cytophagales</taxon>
        <taxon>Hymenobacteraceae</taxon>
        <taxon>Hymenobacter</taxon>
    </lineage>
</organism>
<dbReference type="Proteomes" id="UP001479606">
    <property type="component" value="Unassembled WGS sequence"/>
</dbReference>
<keyword evidence="7" id="KW-0813">Transport</keyword>
<name>A0ABU9LU41_9BACT</name>
<comment type="caution">
    <text evidence="9">The sequence shown here is derived from an EMBL/GenBank/DDBJ whole genome shotgun (WGS) entry which is preliminary data.</text>
</comment>
<dbReference type="InterPro" id="IPR003400">
    <property type="entry name" value="ExbD"/>
</dbReference>
<gene>
    <name evidence="9" type="ORF">AAFH49_08410</name>
</gene>
<evidence type="ECO:0000256" key="6">
    <source>
        <dbReference type="ARBA" id="ARBA00023136"/>
    </source>
</evidence>
<evidence type="ECO:0000256" key="7">
    <source>
        <dbReference type="RuleBase" id="RU003879"/>
    </source>
</evidence>
<evidence type="ECO:0000256" key="2">
    <source>
        <dbReference type="ARBA" id="ARBA00005811"/>
    </source>
</evidence>
<feature type="transmembrane region" description="Helical" evidence="8">
    <location>
        <begin position="17"/>
        <end position="38"/>
    </location>
</feature>
<keyword evidence="7" id="KW-0653">Protein transport</keyword>
<evidence type="ECO:0000256" key="8">
    <source>
        <dbReference type="SAM" id="Phobius"/>
    </source>
</evidence>
<dbReference type="EMBL" id="JBCEVZ010000015">
    <property type="protein sequence ID" value="MEL5994227.1"/>
    <property type="molecule type" value="Genomic_DNA"/>
</dbReference>
<evidence type="ECO:0000256" key="3">
    <source>
        <dbReference type="ARBA" id="ARBA00022475"/>
    </source>
</evidence>
<comment type="subcellular location">
    <subcellularLocation>
        <location evidence="1">Cell membrane</location>
        <topology evidence="1">Single-pass membrane protein</topology>
    </subcellularLocation>
    <subcellularLocation>
        <location evidence="7">Cell membrane</location>
        <topology evidence="7">Single-pass type II membrane protein</topology>
    </subcellularLocation>
</comment>
<protein>
    <submittedName>
        <fullName evidence="9">Biopolymer transporter ExbD</fullName>
    </submittedName>
</protein>
<evidence type="ECO:0000256" key="1">
    <source>
        <dbReference type="ARBA" id="ARBA00004162"/>
    </source>
</evidence>
<evidence type="ECO:0000256" key="4">
    <source>
        <dbReference type="ARBA" id="ARBA00022692"/>
    </source>
</evidence>
<accession>A0ABU9LU41</accession>
<keyword evidence="10" id="KW-1185">Reference proteome</keyword>
<sequence length="210" mass="23734">MKAVYESNGPGRKHRGILLPEMAPFAGLIFLLVCFYLLTNQFRQHVASNVRIESLPFSTTRACFPENNEAIVSLTRENQLAFAVDSREAQTLAIQKVAQQHKISFTVNQLNRLADLPYLATNIENLPRLLSLASDPNHFSHQSQAFPPLSEQQLVECVSSAKSAVQTLYHKPIYLSLRIDAEVTTGHVSRLLERLETSGFHHLRLHTQYK</sequence>